<dbReference type="Gene3D" id="2.40.170.20">
    <property type="entry name" value="TonB-dependent receptor, beta-barrel domain"/>
    <property type="match status" value="1"/>
</dbReference>
<name>A0A062UAN3_9PROT</name>
<dbReference type="RefSeq" id="WP_051601323.1">
    <property type="nucleotide sequence ID" value="NZ_AWFF01000034.1"/>
</dbReference>
<keyword evidence="6" id="KW-1185">Reference proteome</keyword>
<proteinExistence type="predicted"/>
<reference evidence="5 6" key="1">
    <citation type="journal article" date="2014" name="Antonie Van Leeuwenhoek">
        <title>Hyphomonas beringensis sp. nov. and Hyphomonas chukchiensis sp. nov., isolated from surface seawater of the Bering Sea and Chukchi Sea.</title>
        <authorList>
            <person name="Li C."/>
            <person name="Lai Q."/>
            <person name="Li G."/>
            <person name="Dong C."/>
            <person name="Wang J."/>
            <person name="Liao Y."/>
            <person name="Shao Z."/>
        </authorList>
    </citation>
    <scope>NUCLEOTIDE SEQUENCE [LARGE SCALE GENOMIC DNA]</scope>
    <source>
        <strain evidence="5 6">25B14_1</strain>
    </source>
</reference>
<gene>
    <name evidence="5" type="ORF">HY29_13345</name>
</gene>
<comment type="caution">
    <text evidence="5">The sequence shown here is derived from an EMBL/GenBank/DDBJ whole genome shotgun (WGS) entry which is preliminary data.</text>
</comment>
<dbReference type="Pfam" id="PF07715">
    <property type="entry name" value="Plug"/>
    <property type="match status" value="1"/>
</dbReference>
<feature type="domain" description="TonB-dependent receptor plug" evidence="4">
    <location>
        <begin position="53"/>
        <end position="159"/>
    </location>
</feature>
<dbReference type="Proteomes" id="UP000027037">
    <property type="component" value="Unassembled WGS sequence"/>
</dbReference>
<protein>
    <recommendedName>
        <fullName evidence="4">TonB-dependent receptor plug domain-containing protein</fullName>
    </recommendedName>
</protein>
<dbReference type="PANTHER" id="PTHR47234">
    <property type="match status" value="1"/>
</dbReference>
<keyword evidence="3" id="KW-0998">Cell outer membrane</keyword>
<dbReference type="GO" id="GO:0009279">
    <property type="term" value="C:cell outer membrane"/>
    <property type="evidence" value="ECO:0007669"/>
    <property type="project" value="UniProtKB-SubCell"/>
</dbReference>
<evidence type="ECO:0000259" key="4">
    <source>
        <dbReference type="Pfam" id="PF07715"/>
    </source>
</evidence>
<evidence type="ECO:0000256" key="2">
    <source>
        <dbReference type="ARBA" id="ARBA00023136"/>
    </source>
</evidence>
<dbReference type="InterPro" id="IPR036942">
    <property type="entry name" value="Beta-barrel_TonB_sf"/>
</dbReference>
<evidence type="ECO:0000313" key="5">
    <source>
        <dbReference type="EMBL" id="KCZ54778.1"/>
    </source>
</evidence>
<organism evidence="5 6">
    <name type="scientific">Hyphomonas beringensis</name>
    <dbReference type="NCBI Taxonomy" id="1280946"/>
    <lineage>
        <taxon>Bacteria</taxon>
        <taxon>Pseudomonadati</taxon>
        <taxon>Pseudomonadota</taxon>
        <taxon>Alphaproteobacteria</taxon>
        <taxon>Hyphomonadales</taxon>
        <taxon>Hyphomonadaceae</taxon>
        <taxon>Hyphomonas</taxon>
    </lineage>
</organism>
<comment type="subcellular location">
    <subcellularLocation>
        <location evidence="1">Cell outer membrane</location>
    </subcellularLocation>
</comment>
<dbReference type="eggNOG" id="COG1629">
    <property type="taxonomic scope" value="Bacteria"/>
</dbReference>
<dbReference type="EMBL" id="AWFF01000034">
    <property type="protein sequence ID" value="KCZ54778.1"/>
    <property type="molecule type" value="Genomic_DNA"/>
</dbReference>
<keyword evidence="2" id="KW-0472">Membrane</keyword>
<dbReference type="eggNOG" id="COG4771">
    <property type="taxonomic scope" value="Bacteria"/>
</dbReference>
<dbReference type="PANTHER" id="PTHR47234:SF2">
    <property type="entry name" value="TONB-DEPENDENT RECEPTOR"/>
    <property type="match status" value="1"/>
</dbReference>
<evidence type="ECO:0000313" key="6">
    <source>
        <dbReference type="Proteomes" id="UP000027037"/>
    </source>
</evidence>
<sequence>MKTASLAVVAYVIGGTVAYAQEDEVVRVERTDETEARQKKVIVTGSAIRGTPEDAALPVNVYSADELELQGSPTGLDFAKNLTQSGPTYGESNYFGGGNRIGAPAFNLRNLGPDNTLTLLNGRRVSENISNIPMMALERTEVLKDGAATIYGADAVGGVVNFITKSEFVGFEVKADYKYVDGSDGEWDLGALYGIGEGPTNLMVSAEWSHRSRLETEERDFSSLPYWENPTAWSFLTNLARYLPQTAGGTTIGSLYDYTQESCESQGGIYAPGSPGGTACSYGYAPYYNLVEDQDIFRIYGQLNTEIDENTDFHIEVAYADVKVPNQFNSPSLPTTQGPATTTGATFQYFVPQTNPYVADFAARTGWDQSPLYGLTDRYSIVLLRPFAHQGQTVTSGGEGNSNSASVDNQIWRISTSLDGSLGSVFGPAAGIDYDFAVTYNQQKFTYEDADYLGFRLQEALNGFGGPACSAADLDPNTLGTQNPGAAGQNGCLWFNPFSSSYAQQPELGLENPNYVPGTENDPALIGWLFDPRHAETTTTNLTVDLVFNGMMPIELPGGAIGWAAGTQWRQDETSEYNPSDFHNGAVPCAWPVGQRPLPSTDPDFNGCTLNRPGPFGFYGIDEAEAYDRQAMSYFAELNLPLHDRLNVQAAARREEFSGGLDATVYKIAGKWDVFGPLSMRASYGTNFLAPDISLSPGSVASIVRAYDRANGNWLGAQTVTRTDIEPEEAESWNLGVIWDSDGFASGHHLSVMLDYFDIHLKGEIDQLATNNQIANIVFAEGTGLADCSSPLIGRVLLNNTATSPNGQCVQGTSSINDLNTVVTDIGNGSDQLTSGVDFSIRYDMPLYDGDLTFGVDGTKVTELETTARVLDGVEVAPADDRLGYLNFESIPFSAPEWRVNSYINFNRERHNLRLVARYVSGVEDERGGVDPLGYYPGTTDEIGLITKGIDVDHSLRFDTTYVFNFSDNLAFSATVANIFDEDPPYVRAEFGYDPRTADALGRTIQVGVKATF</sequence>
<dbReference type="Gene3D" id="2.170.130.10">
    <property type="entry name" value="TonB-dependent receptor, plug domain"/>
    <property type="match status" value="1"/>
</dbReference>
<accession>A0A062UAN3</accession>
<dbReference type="SUPFAM" id="SSF56935">
    <property type="entry name" value="Porins"/>
    <property type="match status" value="1"/>
</dbReference>
<dbReference type="PATRIC" id="fig|1280946.3.peg.1678"/>
<evidence type="ECO:0000256" key="1">
    <source>
        <dbReference type="ARBA" id="ARBA00004442"/>
    </source>
</evidence>
<dbReference type="InterPro" id="IPR037066">
    <property type="entry name" value="Plug_dom_sf"/>
</dbReference>
<dbReference type="AlphaFoldDB" id="A0A062UAN3"/>
<dbReference type="InterPro" id="IPR012910">
    <property type="entry name" value="Plug_dom"/>
</dbReference>
<evidence type="ECO:0000256" key="3">
    <source>
        <dbReference type="ARBA" id="ARBA00023237"/>
    </source>
</evidence>
<dbReference type="OrthoDB" id="7051241at2"/>
<dbReference type="STRING" id="1280946.HY29_13345"/>